<organism evidence="1 2">
    <name type="scientific">Hyalomma asiaticum</name>
    <name type="common">Tick</name>
    <dbReference type="NCBI Taxonomy" id="266040"/>
    <lineage>
        <taxon>Eukaryota</taxon>
        <taxon>Metazoa</taxon>
        <taxon>Ecdysozoa</taxon>
        <taxon>Arthropoda</taxon>
        <taxon>Chelicerata</taxon>
        <taxon>Arachnida</taxon>
        <taxon>Acari</taxon>
        <taxon>Parasitiformes</taxon>
        <taxon>Ixodida</taxon>
        <taxon>Ixodoidea</taxon>
        <taxon>Ixodidae</taxon>
        <taxon>Hyalomminae</taxon>
        <taxon>Hyalomma</taxon>
    </lineage>
</organism>
<dbReference type="Proteomes" id="UP000821845">
    <property type="component" value="Chromosome 9"/>
</dbReference>
<reference evidence="1" key="1">
    <citation type="submission" date="2020-05" db="EMBL/GenBank/DDBJ databases">
        <title>Large-scale comparative analyses of tick genomes elucidate their genetic diversity and vector capacities.</title>
        <authorList>
            <person name="Jia N."/>
            <person name="Wang J."/>
            <person name="Shi W."/>
            <person name="Du L."/>
            <person name="Sun Y."/>
            <person name="Zhan W."/>
            <person name="Jiang J."/>
            <person name="Wang Q."/>
            <person name="Zhang B."/>
            <person name="Ji P."/>
            <person name="Sakyi L.B."/>
            <person name="Cui X."/>
            <person name="Yuan T."/>
            <person name="Jiang B."/>
            <person name="Yang W."/>
            <person name="Lam T.T.-Y."/>
            <person name="Chang Q."/>
            <person name="Ding S."/>
            <person name="Wang X."/>
            <person name="Zhu J."/>
            <person name="Ruan X."/>
            <person name="Zhao L."/>
            <person name="Wei J."/>
            <person name="Que T."/>
            <person name="Du C."/>
            <person name="Cheng J."/>
            <person name="Dai P."/>
            <person name="Han X."/>
            <person name="Huang E."/>
            <person name="Gao Y."/>
            <person name="Liu J."/>
            <person name="Shao H."/>
            <person name="Ye R."/>
            <person name="Li L."/>
            <person name="Wei W."/>
            <person name="Wang X."/>
            <person name="Wang C."/>
            <person name="Yang T."/>
            <person name="Huo Q."/>
            <person name="Li W."/>
            <person name="Guo W."/>
            <person name="Chen H."/>
            <person name="Zhou L."/>
            <person name="Ni X."/>
            <person name="Tian J."/>
            <person name="Zhou Y."/>
            <person name="Sheng Y."/>
            <person name="Liu T."/>
            <person name="Pan Y."/>
            <person name="Xia L."/>
            <person name="Li J."/>
            <person name="Zhao F."/>
            <person name="Cao W."/>
        </authorList>
    </citation>
    <scope>NUCLEOTIDE SEQUENCE</scope>
    <source>
        <strain evidence="1">Hyas-2018</strain>
    </source>
</reference>
<comment type="caution">
    <text evidence="1">The sequence shown here is derived from an EMBL/GenBank/DDBJ whole genome shotgun (WGS) entry which is preliminary data.</text>
</comment>
<protein>
    <submittedName>
        <fullName evidence="1">Uncharacterized protein</fullName>
    </submittedName>
</protein>
<evidence type="ECO:0000313" key="2">
    <source>
        <dbReference type="Proteomes" id="UP000821845"/>
    </source>
</evidence>
<gene>
    <name evidence="1" type="ORF">HPB50_014418</name>
</gene>
<dbReference type="EMBL" id="CM023489">
    <property type="protein sequence ID" value="KAH6922474.1"/>
    <property type="molecule type" value="Genomic_DNA"/>
</dbReference>
<accession>A0ACB7RM31</accession>
<evidence type="ECO:0000313" key="1">
    <source>
        <dbReference type="EMBL" id="KAH6922474.1"/>
    </source>
</evidence>
<sequence>MSGSDVNAASSAPANPASTESPNVNHEEKKHKKHGKKRHKSSSVDKGKDNGVKVTSPREQGSGRASSARASTSAKGSPPNAGASKSSSREKFDGSHSHSVNASFGGVRRVQQLVSWDDASTLLIAASKLRVAAINRHLEFTGIAWSAALKDTFSAALSLI</sequence>
<proteinExistence type="predicted"/>
<keyword evidence="2" id="KW-1185">Reference proteome</keyword>
<name>A0ACB7RM31_HYAAI</name>